<dbReference type="AlphaFoldDB" id="M2RH67"/>
<evidence type="ECO:0000256" key="3">
    <source>
        <dbReference type="ARBA" id="ARBA00025751"/>
    </source>
</evidence>
<dbReference type="EMBL" id="KB445217">
    <property type="protein sequence ID" value="EMD43765.1"/>
    <property type="molecule type" value="Genomic_DNA"/>
</dbReference>
<dbReference type="InterPro" id="IPR033898">
    <property type="entry name" value="RNAP_AC19"/>
</dbReference>
<dbReference type="GO" id="GO:0005736">
    <property type="term" value="C:RNA polymerase I complex"/>
    <property type="evidence" value="ECO:0007669"/>
    <property type="project" value="TreeGrafter"/>
</dbReference>
<reference evidence="5 6" key="1">
    <citation type="submission" date="2013-02" db="EMBL/GenBank/DDBJ databases">
        <authorList>
            <person name="Hannick L."/>
            <person name="Zafar N."/>
            <person name="Lorenzi H."/>
            <person name="Ali I.A."/>
            <person name="Petri W.P."/>
            <person name="Caler E."/>
        </authorList>
    </citation>
    <scope>NUCLEOTIDE SEQUENCE [LARGE SCALE GENOMIC DNA]</scope>
    <source>
        <strain evidence="5 6">KU27</strain>
    </source>
</reference>
<evidence type="ECO:0000313" key="5">
    <source>
        <dbReference type="EMBL" id="EMD43765.1"/>
    </source>
</evidence>
<dbReference type="GO" id="GO:0006383">
    <property type="term" value="P:transcription by RNA polymerase III"/>
    <property type="evidence" value="ECO:0007669"/>
    <property type="project" value="TreeGrafter"/>
</dbReference>
<dbReference type="SUPFAM" id="SSF55257">
    <property type="entry name" value="RBP11-like subunits of RNA polymerase"/>
    <property type="match status" value="1"/>
</dbReference>
<dbReference type="InterPro" id="IPR022905">
    <property type="entry name" value="Rpo11-like"/>
</dbReference>
<evidence type="ECO:0000256" key="2">
    <source>
        <dbReference type="ARBA" id="ARBA00023163"/>
    </source>
</evidence>
<feature type="domain" description="DNA-directed RNA polymerase RBP11-like dimerisation" evidence="4">
    <location>
        <begin position="6"/>
        <end position="79"/>
    </location>
</feature>
<dbReference type="CDD" id="cd07029">
    <property type="entry name" value="RNAP_I_III_AC19"/>
    <property type="match status" value="1"/>
</dbReference>
<comment type="similarity">
    <text evidence="3">Belongs to the archaeal Rpo11/eukaryotic RPB11/RPC19 RNA polymerase subunit family.</text>
</comment>
<dbReference type="GO" id="GO:0003899">
    <property type="term" value="F:DNA-directed RNA polymerase activity"/>
    <property type="evidence" value="ECO:0007669"/>
    <property type="project" value="InterPro"/>
</dbReference>
<evidence type="ECO:0000256" key="1">
    <source>
        <dbReference type="ARBA" id="ARBA00022478"/>
    </source>
</evidence>
<dbReference type="InterPro" id="IPR036603">
    <property type="entry name" value="RBP11-like"/>
</dbReference>
<evidence type="ECO:0000259" key="4">
    <source>
        <dbReference type="Pfam" id="PF13656"/>
    </source>
</evidence>
<organism evidence="5 6">
    <name type="scientific">Entamoeba histolytica KU27</name>
    <dbReference type="NCBI Taxonomy" id="885311"/>
    <lineage>
        <taxon>Eukaryota</taxon>
        <taxon>Amoebozoa</taxon>
        <taxon>Evosea</taxon>
        <taxon>Archamoebae</taxon>
        <taxon>Mastigamoebida</taxon>
        <taxon>Entamoebidae</taxon>
        <taxon>Entamoeba</taxon>
    </lineage>
</organism>
<dbReference type="GO" id="GO:0046983">
    <property type="term" value="F:protein dimerization activity"/>
    <property type="evidence" value="ECO:0007669"/>
    <property type="project" value="InterPro"/>
</dbReference>
<dbReference type="GO" id="GO:0005666">
    <property type="term" value="C:RNA polymerase III complex"/>
    <property type="evidence" value="ECO:0007669"/>
    <property type="project" value="TreeGrafter"/>
</dbReference>
<dbReference type="PANTHER" id="PTHR13946">
    <property type="entry name" value="DNA-DIRECTED RNA POLYMERASE I,II,III"/>
    <property type="match status" value="1"/>
</dbReference>
<evidence type="ECO:0000313" key="6">
    <source>
        <dbReference type="Proteomes" id="UP000011755"/>
    </source>
</evidence>
<dbReference type="HAMAP" id="MF_00261">
    <property type="entry name" value="RNApol_arch_Rpo11"/>
    <property type="match status" value="1"/>
</dbReference>
<dbReference type="Proteomes" id="UP000011755">
    <property type="component" value="Unassembled WGS sequence"/>
</dbReference>
<proteinExistence type="inferred from homology"/>
<keyword evidence="1 5" id="KW-0240">DNA-directed RNA polymerase</keyword>
<dbReference type="Pfam" id="PF13656">
    <property type="entry name" value="RNA_pol_L_2"/>
    <property type="match status" value="1"/>
</dbReference>
<dbReference type="PANTHER" id="PTHR13946:SF28">
    <property type="entry name" value="DNA-DIRECTED RNA POLYMERASES I AND III SUBUNIT RPAC2"/>
    <property type="match status" value="1"/>
</dbReference>
<gene>
    <name evidence="5" type="ORF">EHI5A_057530</name>
</gene>
<accession>M2RH67</accession>
<dbReference type="VEuPathDB" id="AmoebaDB:EHI5A_057530"/>
<dbReference type="InterPro" id="IPR009025">
    <property type="entry name" value="RBP11-like_dimer"/>
</dbReference>
<keyword evidence="2" id="KW-0804">Transcription</keyword>
<dbReference type="GO" id="GO:0006362">
    <property type="term" value="P:transcription elongation by RNA polymerase I"/>
    <property type="evidence" value="ECO:0007669"/>
    <property type="project" value="TreeGrafter"/>
</dbReference>
<dbReference type="Gene3D" id="3.30.1360.10">
    <property type="entry name" value="RNA polymerase, RBP11-like subunit"/>
    <property type="match status" value="1"/>
</dbReference>
<name>M2RH67_ENTHI</name>
<protein>
    <submittedName>
        <fullName evidence="5">DNA-directed RNA polymerase I and III subunit Rpc19, putative</fullName>
    </submittedName>
</protein>
<sequence>MSNGISYTIEGEDHTFANPLRHVIANLPDTDLCGYSIPHPSDTKVVFRIQTQKSSNKTPFDVMEDGCKELIRQMDELNELYEAAF</sequence>